<dbReference type="CTD" id="108702275"/>
<dbReference type="InterPro" id="IPR000387">
    <property type="entry name" value="Tyr_Pase_dom"/>
</dbReference>
<dbReference type="KEGG" id="xla:108702275"/>
<dbReference type="SUPFAM" id="SSF52799">
    <property type="entry name" value="(Phosphotyrosine protein) phosphatases II"/>
    <property type="match status" value="1"/>
</dbReference>
<dbReference type="Xenbase" id="XB-GENE-17340226">
    <property type="gene designation" value="dusp19.S"/>
</dbReference>
<dbReference type="GO" id="GO:0008579">
    <property type="term" value="F:JUN kinase phosphatase activity"/>
    <property type="evidence" value="ECO:0000318"/>
    <property type="project" value="GO_Central"/>
</dbReference>
<evidence type="ECO:0000313" key="3">
    <source>
        <dbReference type="Proteomes" id="UP000186698"/>
    </source>
</evidence>
<dbReference type="GO" id="GO:0005737">
    <property type="term" value="C:cytoplasm"/>
    <property type="evidence" value="ECO:0000318"/>
    <property type="project" value="GO_Central"/>
</dbReference>
<dbReference type="PROSITE" id="PS50056">
    <property type="entry name" value="TYR_PHOSPHATASE_2"/>
    <property type="match status" value="1"/>
</dbReference>
<dbReference type="Proteomes" id="UP000186698">
    <property type="component" value="Chromosome 9_10S"/>
</dbReference>
<dbReference type="GeneID" id="108702275"/>
<dbReference type="InterPro" id="IPR000340">
    <property type="entry name" value="Dual-sp_phosphatase_cat-dom"/>
</dbReference>
<sequence>MPFSMKKSTQSKLGSQDVAQDLDILNKYKVTHILNVAYGVDNAFPNEFTYKKMSILDLPETDIASFFPECFNFLEKVKLQNGVVLVHCNAGVSRAPAIATGFLMYDEMNFAKALSIVKNSRPAACPNPGFMEQLYKYQETIRRPEDMMHEKTD</sequence>
<dbReference type="RefSeq" id="XP_018093248.1">
    <property type="nucleotide sequence ID" value="XM_018237759.2"/>
</dbReference>
<accession>A0A8J0U183</accession>
<dbReference type="Gene3D" id="3.90.190.10">
    <property type="entry name" value="Protein tyrosine phosphatase superfamily"/>
    <property type="match status" value="1"/>
</dbReference>
<dbReference type="OrthoDB" id="10252009at2759"/>
<name>A0A8J0U183_XENLA</name>
<organism evidence="3 4">
    <name type="scientific">Xenopus laevis</name>
    <name type="common">African clawed frog</name>
    <dbReference type="NCBI Taxonomy" id="8355"/>
    <lineage>
        <taxon>Eukaryota</taxon>
        <taxon>Metazoa</taxon>
        <taxon>Chordata</taxon>
        <taxon>Craniata</taxon>
        <taxon>Vertebrata</taxon>
        <taxon>Euteleostomi</taxon>
        <taxon>Amphibia</taxon>
        <taxon>Batrachia</taxon>
        <taxon>Anura</taxon>
        <taxon>Pipoidea</taxon>
        <taxon>Pipidae</taxon>
        <taxon>Xenopodinae</taxon>
        <taxon>Xenopus</taxon>
        <taxon>Xenopus</taxon>
    </lineage>
</organism>
<dbReference type="AGR" id="Xenbase:XB-GENE-17340226"/>
<dbReference type="AlphaFoldDB" id="A0A8J0U183"/>
<protein>
    <submittedName>
        <fullName evidence="4">Dual specificity protein phosphatase 19</fullName>
    </submittedName>
</protein>
<dbReference type="InterPro" id="IPR029021">
    <property type="entry name" value="Prot-tyrosine_phosphatase-like"/>
</dbReference>
<keyword evidence="3" id="KW-1185">Reference proteome</keyword>
<proteinExistence type="predicted"/>
<dbReference type="InterPro" id="IPR020422">
    <property type="entry name" value="TYR_PHOSPHATASE_DUAL_dom"/>
</dbReference>
<evidence type="ECO:0000259" key="2">
    <source>
        <dbReference type="PROSITE" id="PS50056"/>
    </source>
</evidence>
<evidence type="ECO:0000313" key="4">
    <source>
        <dbReference type="RefSeq" id="XP_018093248.1"/>
    </source>
</evidence>
<evidence type="ECO:0000313" key="5">
    <source>
        <dbReference type="Xenbase" id="XB-GENE-17340226"/>
    </source>
</evidence>
<dbReference type="Pfam" id="PF00782">
    <property type="entry name" value="DSPc"/>
    <property type="match status" value="1"/>
</dbReference>
<dbReference type="SMART" id="SM00195">
    <property type="entry name" value="DSPc"/>
    <property type="match status" value="1"/>
</dbReference>
<reference evidence="4" key="1">
    <citation type="submission" date="2025-08" db="UniProtKB">
        <authorList>
            <consortium name="RefSeq"/>
        </authorList>
    </citation>
    <scope>IDENTIFICATION</scope>
    <source>
        <strain evidence="4">J_2021</strain>
        <tissue evidence="4">Erythrocytes</tissue>
    </source>
</reference>
<gene>
    <name evidence="4 5" type="primary">dusp19.S</name>
</gene>
<dbReference type="PANTHER" id="PTHR46377">
    <property type="entry name" value="DUAL SPECIFICITY PROTEIN PHOSPHATASE 19"/>
    <property type="match status" value="1"/>
</dbReference>
<feature type="domain" description="Tyrosine specific protein phosphatases" evidence="2">
    <location>
        <begin position="71"/>
        <end position="122"/>
    </location>
</feature>
<dbReference type="PROSITE" id="PS50054">
    <property type="entry name" value="TYR_PHOSPHATASE_DUAL"/>
    <property type="match status" value="1"/>
</dbReference>
<dbReference type="GO" id="GO:0046328">
    <property type="term" value="P:regulation of JNK cascade"/>
    <property type="evidence" value="ECO:0000318"/>
    <property type="project" value="GO_Central"/>
</dbReference>
<feature type="domain" description="Tyrosine-protein phosphatase" evidence="1">
    <location>
        <begin position="2"/>
        <end position="143"/>
    </location>
</feature>
<dbReference type="PANTHER" id="PTHR46377:SF1">
    <property type="entry name" value="DUAL SPECIFICITY PROTEIN PHOSPHATASE 19"/>
    <property type="match status" value="1"/>
</dbReference>
<evidence type="ECO:0000259" key="1">
    <source>
        <dbReference type="PROSITE" id="PS50054"/>
    </source>
</evidence>